<dbReference type="Pfam" id="PF22543">
    <property type="entry name" value="Rieske_4"/>
    <property type="match status" value="1"/>
</dbReference>
<dbReference type="PANTHER" id="PTHR21496:SF18">
    <property type="entry name" value="RIESKE DOMAIN-CONTAINING PROTEIN"/>
    <property type="match status" value="1"/>
</dbReference>
<reference evidence="6" key="2">
    <citation type="submission" date="2025-09" db="UniProtKB">
        <authorList>
            <consortium name="Ensembl"/>
        </authorList>
    </citation>
    <scope>IDENTIFICATION</scope>
</reference>
<dbReference type="PANTHER" id="PTHR21496">
    <property type="entry name" value="FERREDOXIN-RELATED"/>
    <property type="match status" value="1"/>
</dbReference>
<evidence type="ECO:0000256" key="4">
    <source>
        <dbReference type="ARBA" id="ARBA00023014"/>
    </source>
</evidence>
<dbReference type="SUPFAM" id="SSF50022">
    <property type="entry name" value="ISP domain"/>
    <property type="match status" value="1"/>
</dbReference>
<accession>A0A8C5FIL5</accession>
<dbReference type="GO" id="GO:0051537">
    <property type="term" value="F:2 iron, 2 sulfur cluster binding"/>
    <property type="evidence" value="ECO:0007669"/>
    <property type="project" value="InterPro"/>
</dbReference>
<evidence type="ECO:0000256" key="3">
    <source>
        <dbReference type="ARBA" id="ARBA00023004"/>
    </source>
</evidence>
<evidence type="ECO:0000256" key="1">
    <source>
        <dbReference type="ARBA" id="ARBA00022714"/>
    </source>
</evidence>
<dbReference type="CDD" id="cd03467">
    <property type="entry name" value="Rieske"/>
    <property type="match status" value="1"/>
</dbReference>
<sequence length="183" mass="20386">MLSELLLAFGEETALLSAKKDARGEAHFVGMREELIEAKRSVRTLAGRDVLVIYHLETFYAMDSYCYHEAGALQTGDIEELGGKLCIICPNHKYKITLAEGEGLYKDTDPMEKSPVAVWLSKGPKQRVHSITEANGEVYVKLSEDPQRLDSDFYQGERGKVHRANVEEAKAAKAAKALQKKKS</sequence>
<feature type="domain" description="Rieske" evidence="5">
    <location>
        <begin position="26"/>
        <end position="119"/>
    </location>
</feature>
<dbReference type="Ensembl" id="ENSGMOT00000042411.1">
    <property type="protein sequence ID" value="ENSGMOP00000039247.1"/>
    <property type="gene ID" value="ENSGMOG00000008866.2"/>
</dbReference>
<protein>
    <submittedName>
        <fullName evidence="6">Rieske (Fe-S) domain containing</fullName>
    </submittedName>
</protein>
<organism evidence="6 7">
    <name type="scientific">Gadus morhua</name>
    <name type="common">Atlantic cod</name>
    <dbReference type="NCBI Taxonomy" id="8049"/>
    <lineage>
        <taxon>Eukaryota</taxon>
        <taxon>Metazoa</taxon>
        <taxon>Chordata</taxon>
        <taxon>Craniata</taxon>
        <taxon>Vertebrata</taxon>
        <taxon>Euteleostomi</taxon>
        <taxon>Actinopterygii</taxon>
        <taxon>Neopterygii</taxon>
        <taxon>Teleostei</taxon>
        <taxon>Neoteleostei</taxon>
        <taxon>Acanthomorphata</taxon>
        <taxon>Zeiogadaria</taxon>
        <taxon>Gadariae</taxon>
        <taxon>Gadiformes</taxon>
        <taxon>Gadoidei</taxon>
        <taxon>Gadidae</taxon>
        <taxon>Gadus</taxon>
    </lineage>
</organism>
<keyword evidence="3" id="KW-0408">Iron</keyword>
<proteinExistence type="predicted"/>
<keyword evidence="7" id="KW-1185">Reference proteome</keyword>
<dbReference type="InterPro" id="IPR036922">
    <property type="entry name" value="Rieske_2Fe-2S_sf"/>
</dbReference>
<dbReference type="GeneTree" id="ENSGT00390000018225"/>
<reference evidence="6" key="1">
    <citation type="submission" date="2025-08" db="UniProtKB">
        <authorList>
            <consortium name="Ensembl"/>
        </authorList>
    </citation>
    <scope>IDENTIFICATION</scope>
</reference>
<evidence type="ECO:0000259" key="5">
    <source>
        <dbReference type="PROSITE" id="PS51296"/>
    </source>
</evidence>
<keyword evidence="1" id="KW-0001">2Fe-2S</keyword>
<evidence type="ECO:0000313" key="6">
    <source>
        <dbReference type="Ensembl" id="ENSGMOP00000039247.1"/>
    </source>
</evidence>
<dbReference type="InterPro" id="IPR054716">
    <property type="entry name" value="Sol_Rieske_ferrdox_dom"/>
</dbReference>
<keyword evidence="2" id="KW-0479">Metal-binding</keyword>
<evidence type="ECO:0000313" key="7">
    <source>
        <dbReference type="Proteomes" id="UP000694546"/>
    </source>
</evidence>
<dbReference type="Proteomes" id="UP000694546">
    <property type="component" value="Chromosome 13"/>
</dbReference>
<keyword evidence="4" id="KW-0411">Iron-sulfur</keyword>
<gene>
    <name evidence="6" type="primary">RFESD</name>
    <name evidence="6" type="synonym">rfesd</name>
</gene>
<evidence type="ECO:0000256" key="2">
    <source>
        <dbReference type="ARBA" id="ARBA00022723"/>
    </source>
</evidence>
<dbReference type="PROSITE" id="PS51296">
    <property type="entry name" value="RIESKE"/>
    <property type="match status" value="1"/>
</dbReference>
<name>A0A8C5FIL5_GADMO</name>
<dbReference type="AlphaFoldDB" id="A0A8C5FIL5"/>
<dbReference type="InterPro" id="IPR017941">
    <property type="entry name" value="Rieske_2Fe-2S"/>
</dbReference>
<dbReference type="Gene3D" id="2.102.10.10">
    <property type="entry name" value="Rieske [2Fe-2S] iron-sulphur domain"/>
    <property type="match status" value="1"/>
</dbReference>